<dbReference type="EMBL" id="AP018365">
    <property type="protein sequence ID" value="BBB00585.1"/>
    <property type="molecule type" value="Genomic_DNA"/>
</dbReference>
<evidence type="ECO:0000313" key="4">
    <source>
        <dbReference type="Proteomes" id="UP000595703"/>
    </source>
</evidence>
<gene>
    <name evidence="3" type="ORF">RVR_10584</name>
    <name evidence="2" type="ORF">RVR_7718</name>
</gene>
<dbReference type="EMBL" id="AP018365">
    <property type="protein sequence ID" value="BBB00638.1"/>
    <property type="molecule type" value="Genomic_DNA"/>
</dbReference>
<dbReference type="AlphaFoldDB" id="A0A7U3VRB6"/>
<protein>
    <recommendedName>
        <fullName evidence="1">DUF4429 domain-containing protein</fullName>
    </recommendedName>
</protein>
<dbReference type="Pfam" id="PF14472">
    <property type="entry name" value="DUF4429"/>
    <property type="match status" value="1"/>
</dbReference>
<keyword evidence="4" id="KW-1185">Reference proteome</keyword>
<name>A0A7U3VRB6_9ACTN</name>
<accession>A0A7U3VRB6</accession>
<evidence type="ECO:0000313" key="2">
    <source>
        <dbReference type="EMBL" id="BBB00585.1"/>
    </source>
</evidence>
<dbReference type="KEGG" id="arev:RVR_7718"/>
<dbReference type="KEGG" id="arev:RVR_10584"/>
<proteinExistence type="predicted"/>
<dbReference type="InterPro" id="IPR027860">
    <property type="entry name" value="DUF4429"/>
</dbReference>
<reference evidence="2 4" key="3">
    <citation type="journal article" date="2011" name="Nat. Chem. Biol.">
        <title>Reveromycin A biosynthesis uses RevG and RevJ for stereospecific spiroacetal formation.</title>
        <authorList>
            <person name="Takahashi S."/>
            <person name="Toyoda A."/>
            <person name="Sekiyama Y."/>
            <person name="Takagi H."/>
            <person name="Nogawa T."/>
            <person name="Uramoto M."/>
            <person name="Suzuki R."/>
            <person name="Koshino H."/>
            <person name="Kumano T."/>
            <person name="Panthee S."/>
            <person name="Dairi T."/>
            <person name="Ishikawa J."/>
            <person name="Ikeda H."/>
            <person name="Sakaki Y."/>
            <person name="Osada H."/>
        </authorList>
    </citation>
    <scope>NUCLEOTIDE SEQUENCE [LARGE SCALE GENOMIC DNA]</scope>
    <source>
        <strain evidence="2 4">SN-593</strain>
    </source>
</reference>
<feature type="domain" description="DUF4429" evidence="1">
    <location>
        <begin position="11"/>
        <end position="104"/>
    </location>
</feature>
<dbReference type="RefSeq" id="WP_237404998.1">
    <property type="nucleotide sequence ID" value="NZ_AP018365.1"/>
</dbReference>
<reference evidence="2 4" key="2">
    <citation type="journal article" date="2011" name="J. Antibiot.">
        <title>Furaquinocins I and J: novel polyketide isoprenoid hybrid compounds from Streptomyces reveromyceticus SN-593.</title>
        <authorList>
            <person name="Panthee S."/>
            <person name="Takahashi S."/>
            <person name="Takagi H."/>
            <person name="Nogawa T."/>
            <person name="Oowada E."/>
            <person name="Uramoto M."/>
            <person name="Osada H."/>
        </authorList>
    </citation>
    <scope>NUCLEOTIDE SEQUENCE [LARGE SCALE GENOMIC DNA]</scope>
    <source>
        <strain evidence="2 4">SN-593</strain>
    </source>
</reference>
<evidence type="ECO:0000259" key="1">
    <source>
        <dbReference type="Pfam" id="PF14472"/>
    </source>
</evidence>
<organism evidence="2 4">
    <name type="scientific">Actinacidiphila reveromycinica</name>
    <dbReference type="NCBI Taxonomy" id="659352"/>
    <lineage>
        <taxon>Bacteria</taxon>
        <taxon>Bacillati</taxon>
        <taxon>Actinomycetota</taxon>
        <taxon>Actinomycetes</taxon>
        <taxon>Kitasatosporales</taxon>
        <taxon>Streptomycetaceae</taxon>
        <taxon>Actinacidiphila</taxon>
    </lineage>
</organism>
<reference evidence="2 4" key="1">
    <citation type="journal article" date="2010" name="J. Bacteriol.">
        <title>Biochemical characterization of a novel indole prenyltransferase from Streptomyces sp. SN-593.</title>
        <authorList>
            <person name="Takahashi S."/>
            <person name="Takagi H."/>
            <person name="Toyoda A."/>
            <person name="Uramoto M."/>
            <person name="Nogawa T."/>
            <person name="Ueki M."/>
            <person name="Sakaki Y."/>
            <person name="Osada H."/>
        </authorList>
    </citation>
    <scope>NUCLEOTIDE SEQUENCE [LARGE SCALE GENOMIC DNA]</scope>
    <source>
        <strain evidence="2 4">SN-593</strain>
    </source>
</reference>
<sequence>MEEIKGVNGQAEFDGQYLTIRRNGGVARRTIGKGEKRLHISQISAVQWKPAGALFGGFIQFTIPGGVEKRSSFGTQTRTAAQDENSIVFTKKQQPHFERLRAALDEAIARHHAPQTSTAAPSIADEIAKLAALRDQRVITDADFEQAKARLLGG</sequence>
<dbReference type="Proteomes" id="UP000595703">
    <property type="component" value="Chromosome"/>
</dbReference>
<reference evidence="2 4" key="4">
    <citation type="journal article" date="2020" name="Sci. Rep.">
        <title>beta-carboline chemical signals induce reveromycin production through a LuxR family regulator in Streptomyces sp. SN-593.</title>
        <authorList>
            <person name="Panthee S."/>
            <person name="Kito N."/>
            <person name="Hayashi T."/>
            <person name="Shimizu T."/>
            <person name="Ishikawa J."/>
            <person name="Hamamoto H."/>
            <person name="Osada H."/>
            <person name="Takahashi S."/>
        </authorList>
    </citation>
    <scope>NUCLEOTIDE SEQUENCE [LARGE SCALE GENOMIC DNA]</scope>
    <source>
        <strain evidence="2 4">SN-593</strain>
    </source>
</reference>
<evidence type="ECO:0000313" key="3">
    <source>
        <dbReference type="EMBL" id="BBB00638.1"/>
    </source>
</evidence>